<name>A0A4Z2IAV4_9TELE</name>
<dbReference type="Proteomes" id="UP000314294">
    <property type="component" value="Unassembled WGS sequence"/>
</dbReference>
<protein>
    <submittedName>
        <fullName evidence="1">Uncharacterized protein</fullName>
    </submittedName>
</protein>
<dbReference type="AlphaFoldDB" id="A0A4Z2IAV4"/>
<keyword evidence="2" id="KW-1185">Reference proteome</keyword>
<evidence type="ECO:0000313" key="2">
    <source>
        <dbReference type="Proteomes" id="UP000314294"/>
    </source>
</evidence>
<sequence length="192" mass="21250">MKARCYSSYVKELKTSLTSVFFNYIMKVLHNQATQHPREAAIRSRADPLVPGSIAWPVGQAGLYPGYSCSPEEPLAEPGGPQLPSTFSPISSHDSKGQITTLRCQIVVQNPLRSSEDRDVIGALEHRPTEYQAGDSSMLTQRDRIITFLHWQAVSSSGVVSFSVTRRQAWRGCNKTCGQQHGQGEMRRDEAG</sequence>
<reference evidence="1 2" key="1">
    <citation type="submission" date="2019-03" db="EMBL/GenBank/DDBJ databases">
        <title>First draft genome of Liparis tanakae, snailfish: a comprehensive survey of snailfish specific genes.</title>
        <authorList>
            <person name="Kim W."/>
            <person name="Song I."/>
            <person name="Jeong J.-H."/>
            <person name="Kim D."/>
            <person name="Kim S."/>
            <person name="Ryu S."/>
            <person name="Song J.Y."/>
            <person name="Lee S.K."/>
        </authorList>
    </citation>
    <scope>NUCLEOTIDE SEQUENCE [LARGE SCALE GENOMIC DNA]</scope>
    <source>
        <tissue evidence="1">Muscle</tissue>
    </source>
</reference>
<evidence type="ECO:0000313" key="1">
    <source>
        <dbReference type="EMBL" id="TNN74522.1"/>
    </source>
</evidence>
<proteinExistence type="predicted"/>
<accession>A0A4Z2IAV4</accession>
<dbReference type="EMBL" id="SRLO01000113">
    <property type="protein sequence ID" value="TNN74522.1"/>
    <property type="molecule type" value="Genomic_DNA"/>
</dbReference>
<gene>
    <name evidence="1" type="ORF">EYF80_015302</name>
</gene>
<organism evidence="1 2">
    <name type="scientific">Liparis tanakae</name>
    <name type="common">Tanaka's snailfish</name>
    <dbReference type="NCBI Taxonomy" id="230148"/>
    <lineage>
        <taxon>Eukaryota</taxon>
        <taxon>Metazoa</taxon>
        <taxon>Chordata</taxon>
        <taxon>Craniata</taxon>
        <taxon>Vertebrata</taxon>
        <taxon>Euteleostomi</taxon>
        <taxon>Actinopterygii</taxon>
        <taxon>Neopterygii</taxon>
        <taxon>Teleostei</taxon>
        <taxon>Neoteleostei</taxon>
        <taxon>Acanthomorphata</taxon>
        <taxon>Eupercaria</taxon>
        <taxon>Perciformes</taxon>
        <taxon>Cottioidei</taxon>
        <taxon>Cottales</taxon>
        <taxon>Liparidae</taxon>
        <taxon>Liparis</taxon>
    </lineage>
</organism>
<comment type="caution">
    <text evidence="1">The sequence shown here is derived from an EMBL/GenBank/DDBJ whole genome shotgun (WGS) entry which is preliminary data.</text>
</comment>